<dbReference type="Proteomes" id="UP000276133">
    <property type="component" value="Unassembled WGS sequence"/>
</dbReference>
<keyword evidence="2" id="KW-1185">Reference proteome</keyword>
<protein>
    <submittedName>
        <fullName evidence="1">Uncharacterized protein</fullName>
    </submittedName>
</protein>
<sequence>MTNGRIIEFLADGKEQRVGCALDVLSPLCRTSAKYILCLKVSLGIIIDADKEEIKLKKKGFVSRPKGLRLMTMLN</sequence>
<name>A0A3M7PLF1_BRAPC</name>
<accession>A0A3M7PLF1</accession>
<gene>
    <name evidence="1" type="ORF">BpHYR1_011903</name>
</gene>
<evidence type="ECO:0000313" key="1">
    <source>
        <dbReference type="EMBL" id="RMZ99477.1"/>
    </source>
</evidence>
<reference evidence="1 2" key="1">
    <citation type="journal article" date="2018" name="Sci. Rep.">
        <title>Genomic signatures of local adaptation to the degree of environmental predictability in rotifers.</title>
        <authorList>
            <person name="Franch-Gras L."/>
            <person name="Hahn C."/>
            <person name="Garcia-Roger E.M."/>
            <person name="Carmona M.J."/>
            <person name="Serra M."/>
            <person name="Gomez A."/>
        </authorList>
    </citation>
    <scope>NUCLEOTIDE SEQUENCE [LARGE SCALE GENOMIC DNA]</scope>
    <source>
        <strain evidence="1">HYR1</strain>
    </source>
</reference>
<organism evidence="1 2">
    <name type="scientific">Brachionus plicatilis</name>
    <name type="common">Marine rotifer</name>
    <name type="synonym">Brachionus muelleri</name>
    <dbReference type="NCBI Taxonomy" id="10195"/>
    <lineage>
        <taxon>Eukaryota</taxon>
        <taxon>Metazoa</taxon>
        <taxon>Spiralia</taxon>
        <taxon>Gnathifera</taxon>
        <taxon>Rotifera</taxon>
        <taxon>Eurotatoria</taxon>
        <taxon>Monogononta</taxon>
        <taxon>Pseudotrocha</taxon>
        <taxon>Ploima</taxon>
        <taxon>Brachionidae</taxon>
        <taxon>Brachionus</taxon>
    </lineage>
</organism>
<dbReference type="EMBL" id="REGN01010206">
    <property type="protein sequence ID" value="RMZ99477.1"/>
    <property type="molecule type" value="Genomic_DNA"/>
</dbReference>
<dbReference type="AlphaFoldDB" id="A0A3M7PLF1"/>
<evidence type="ECO:0000313" key="2">
    <source>
        <dbReference type="Proteomes" id="UP000276133"/>
    </source>
</evidence>
<proteinExistence type="predicted"/>
<comment type="caution">
    <text evidence="1">The sequence shown here is derived from an EMBL/GenBank/DDBJ whole genome shotgun (WGS) entry which is preliminary data.</text>
</comment>